<evidence type="ECO:0000313" key="4">
    <source>
        <dbReference type="EMBL" id="GAA0147164.1"/>
    </source>
</evidence>
<evidence type="ECO:0000259" key="3">
    <source>
        <dbReference type="PROSITE" id="PS50846"/>
    </source>
</evidence>
<dbReference type="InterPro" id="IPR006121">
    <property type="entry name" value="HMA_dom"/>
</dbReference>
<feature type="domain" description="HMA" evidence="3">
    <location>
        <begin position="56"/>
        <end position="123"/>
    </location>
</feature>
<dbReference type="InterPro" id="IPR036163">
    <property type="entry name" value="HMA_dom_sf"/>
</dbReference>
<proteinExistence type="predicted"/>
<gene>
    <name evidence="4" type="ORF">LIER_06930</name>
</gene>
<feature type="region of interest" description="Disordered" evidence="2">
    <location>
        <begin position="232"/>
        <end position="296"/>
    </location>
</feature>
<dbReference type="CDD" id="cd00371">
    <property type="entry name" value="HMA"/>
    <property type="match status" value="2"/>
</dbReference>
<keyword evidence="5" id="KW-1185">Reference proteome</keyword>
<feature type="compositionally biased region" description="Basic and acidic residues" evidence="2">
    <location>
        <begin position="232"/>
        <end position="273"/>
    </location>
</feature>
<evidence type="ECO:0000256" key="2">
    <source>
        <dbReference type="SAM" id="MobiDB-lite"/>
    </source>
</evidence>
<comment type="subcellular location">
    <subcellularLocation>
        <location evidence="1">Membrane</location>
        <topology evidence="1">Peripheral membrane protein</topology>
    </subcellularLocation>
</comment>
<dbReference type="Gene3D" id="3.30.70.100">
    <property type="match status" value="2"/>
</dbReference>
<dbReference type="GO" id="GO:0009626">
    <property type="term" value="P:plant-type hypersensitive response"/>
    <property type="evidence" value="ECO:0007669"/>
    <property type="project" value="UniProtKB-KW"/>
</dbReference>
<dbReference type="InterPro" id="IPR044594">
    <property type="entry name" value="HIPP01/3/5/6"/>
</dbReference>
<dbReference type="Proteomes" id="UP001454036">
    <property type="component" value="Unassembled WGS sequence"/>
</dbReference>
<evidence type="ECO:0000313" key="5">
    <source>
        <dbReference type="Proteomes" id="UP001454036"/>
    </source>
</evidence>
<organism evidence="4 5">
    <name type="scientific">Lithospermum erythrorhizon</name>
    <name type="common">Purple gromwell</name>
    <name type="synonym">Lithospermum officinale var. erythrorhizon</name>
    <dbReference type="NCBI Taxonomy" id="34254"/>
    <lineage>
        <taxon>Eukaryota</taxon>
        <taxon>Viridiplantae</taxon>
        <taxon>Streptophyta</taxon>
        <taxon>Embryophyta</taxon>
        <taxon>Tracheophyta</taxon>
        <taxon>Spermatophyta</taxon>
        <taxon>Magnoliopsida</taxon>
        <taxon>eudicotyledons</taxon>
        <taxon>Gunneridae</taxon>
        <taxon>Pentapetalae</taxon>
        <taxon>asterids</taxon>
        <taxon>lamiids</taxon>
        <taxon>Boraginales</taxon>
        <taxon>Boraginaceae</taxon>
        <taxon>Boraginoideae</taxon>
        <taxon>Lithospermeae</taxon>
        <taxon>Lithospermum</taxon>
    </lineage>
</organism>
<feature type="region of interest" description="Disordered" evidence="2">
    <location>
        <begin position="113"/>
        <end position="167"/>
    </location>
</feature>
<dbReference type="PANTHER" id="PTHR46413">
    <property type="entry name" value="HEAVY METAL-ASSOCIATED ISOPRENYLATED PLANT PROTEIN 6"/>
    <property type="match status" value="1"/>
</dbReference>
<dbReference type="Pfam" id="PF00403">
    <property type="entry name" value="HMA"/>
    <property type="match status" value="2"/>
</dbReference>
<comment type="caution">
    <text evidence="4">The sequence shown here is derived from an EMBL/GenBank/DDBJ whole genome shotgun (WGS) entry which is preliminary data.</text>
</comment>
<dbReference type="GO" id="GO:0046872">
    <property type="term" value="F:metal ion binding"/>
    <property type="evidence" value="ECO:0007669"/>
    <property type="project" value="InterPro"/>
</dbReference>
<feature type="compositionally biased region" description="Basic and acidic residues" evidence="2">
    <location>
        <begin position="283"/>
        <end position="296"/>
    </location>
</feature>
<dbReference type="PROSITE" id="PS50846">
    <property type="entry name" value="HMA_2"/>
    <property type="match status" value="2"/>
</dbReference>
<dbReference type="PANTHER" id="PTHR46413:SF1">
    <property type="entry name" value="HEAVY METAL-ASSOCIATED ISOPRENYLATED PLANT PROTEIN 6"/>
    <property type="match status" value="1"/>
</dbReference>
<dbReference type="GO" id="GO:0016020">
    <property type="term" value="C:membrane"/>
    <property type="evidence" value="ECO:0007669"/>
    <property type="project" value="UniProtKB-SubCell"/>
</dbReference>
<sequence>MCIYMISTSHIIIIFLKVEDMTKKSEGEKKVVEAVSVPTSGGGGGDNGGKKEDNTPVPIVLKLDLHCDGCAKKVKRGIRHYEGVHDVKADAGSNKLIVKGNLDPTWLRDKVATKTKKKVELVSPQPKKDGGTAAAAAGGDSDKKHVDEKSEKKQEEKKPDDNKPKESTAVLKIRLHCDGCAHKIKRIISKFDGVDYVSMDHQKDLVTVRGTMDVKELAHYLKENLKRPVEIVPPKKEEVAGDEQKEKEGGGGGSDKKAKEGGEGGGDKKENEAKVASGGGGDGGEKEAPPPKVEANKYEYNGYNPYTYYSSAPMYNHNYYSNQDYGTTMYHNQSHPSSGHVVQYSHLPETSGYATNYLMPPPVPSYVNAPQMFSDENPNGCTVM</sequence>
<accession>A0AAV3P675</accession>
<dbReference type="SUPFAM" id="SSF55008">
    <property type="entry name" value="HMA, heavy metal-associated domain"/>
    <property type="match status" value="2"/>
</dbReference>
<dbReference type="AlphaFoldDB" id="A0AAV3P675"/>
<dbReference type="EMBL" id="BAABME010001040">
    <property type="protein sequence ID" value="GAA0147164.1"/>
    <property type="molecule type" value="Genomic_DNA"/>
</dbReference>
<feature type="domain" description="HMA" evidence="3">
    <location>
        <begin position="166"/>
        <end position="229"/>
    </location>
</feature>
<protein>
    <recommendedName>
        <fullName evidence="3">HMA domain-containing protein</fullName>
    </recommendedName>
</protein>
<reference evidence="4 5" key="1">
    <citation type="submission" date="2024-01" db="EMBL/GenBank/DDBJ databases">
        <title>The complete chloroplast genome sequence of Lithospermum erythrorhizon: insights into the phylogenetic relationship among Boraginaceae species and the maternal lineages of purple gromwells.</title>
        <authorList>
            <person name="Okada T."/>
            <person name="Watanabe K."/>
        </authorList>
    </citation>
    <scope>NUCLEOTIDE SEQUENCE [LARGE SCALE GENOMIC DNA]</scope>
</reference>
<feature type="compositionally biased region" description="Basic and acidic residues" evidence="2">
    <location>
        <begin position="140"/>
        <end position="166"/>
    </location>
</feature>
<feature type="region of interest" description="Disordered" evidence="2">
    <location>
        <begin position="36"/>
        <end position="55"/>
    </location>
</feature>
<name>A0AAV3P675_LITER</name>
<evidence type="ECO:0000256" key="1">
    <source>
        <dbReference type="ARBA" id="ARBA00004170"/>
    </source>
</evidence>